<evidence type="ECO:0000256" key="2">
    <source>
        <dbReference type="ARBA" id="ARBA00022714"/>
    </source>
</evidence>
<evidence type="ECO:0000313" key="9">
    <source>
        <dbReference type="Proteomes" id="UP000031057"/>
    </source>
</evidence>
<evidence type="ECO:0000256" key="6">
    <source>
        <dbReference type="ARBA" id="ARBA00023014"/>
    </source>
</evidence>
<dbReference type="Gene3D" id="3.90.380.10">
    <property type="entry name" value="Naphthalene 1,2-dioxygenase Alpha Subunit, Chain A, domain 1"/>
    <property type="match status" value="1"/>
</dbReference>
<proteinExistence type="predicted"/>
<dbReference type="STRING" id="1348853.LK12_15760"/>
<evidence type="ECO:0000256" key="1">
    <source>
        <dbReference type="ARBA" id="ARBA00001962"/>
    </source>
</evidence>
<evidence type="ECO:0000256" key="3">
    <source>
        <dbReference type="ARBA" id="ARBA00022723"/>
    </source>
</evidence>
<dbReference type="Pfam" id="PF00848">
    <property type="entry name" value="Ring_hydroxyl_A"/>
    <property type="match status" value="1"/>
</dbReference>
<keyword evidence="4" id="KW-0560">Oxidoreductase</keyword>
<dbReference type="CDD" id="cd03469">
    <property type="entry name" value="Rieske_RO_Alpha_N"/>
    <property type="match status" value="1"/>
</dbReference>
<evidence type="ECO:0000313" key="8">
    <source>
        <dbReference type="EMBL" id="KHK90428.1"/>
    </source>
</evidence>
<dbReference type="InterPro" id="IPR036922">
    <property type="entry name" value="Rieske_2Fe-2S_sf"/>
</dbReference>
<evidence type="ECO:0000259" key="7">
    <source>
        <dbReference type="PROSITE" id="PS51296"/>
    </source>
</evidence>
<dbReference type="PROSITE" id="PS51296">
    <property type="entry name" value="RIESKE"/>
    <property type="match status" value="1"/>
</dbReference>
<dbReference type="Pfam" id="PF00355">
    <property type="entry name" value="Rieske"/>
    <property type="match status" value="1"/>
</dbReference>
<keyword evidence="3" id="KW-0479">Metal-binding</keyword>
<dbReference type="GO" id="GO:0051537">
    <property type="term" value="F:2 iron, 2 sulfur cluster binding"/>
    <property type="evidence" value="ECO:0007669"/>
    <property type="project" value="UniProtKB-KW"/>
</dbReference>
<dbReference type="AlphaFoldDB" id="A0A0B1ZMM0"/>
<dbReference type="InterPro" id="IPR015879">
    <property type="entry name" value="Ring_hydroxy_dOase_asu_C_dom"/>
</dbReference>
<name>A0A0B1ZMM0_9SPHN</name>
<reference evidence="8 9" key="1">
    <citation type="submission" date="2014-10" db="EMBL/GenBank/DDBJ databases">
        <title>Genome sequence of Novosphingobium malaysiense MUSC 273(T).</title>
        <authorList>
            <person name="Lee L.-H."/>
        </authorList>
    </citation>
    <scope>NUCLEOTIDE SEQUENCE [LARGE SCALE GENOMIC DNA]</scope>
    <source>
        <strain evidence="8 9">MUSC 273</strain>
    </source>
</reference>
<organism evidence="8 9">
    <name type="scientific">Novosphingobium malaysiense</name>
    <dbReference type="NCBI Taxonomy" id="1348853"/>
    <lineage>
        <taxon>Bacteria</taxon>
        <taxon>Pseudomonadati</taxon>
        <taxon>Pseudomonadota</taxon>
        <taxon>Alphaproteobacteria</taxon>
        <taxon>Sphingomonadales</taxon>
        <taxon>Sphingomonadaceae</taxon>
        <taxon>Novosphingobium</taxon>
    </lineage>
</organism>
<dbReference type="InterPro" id="IPR001663">
    <property type="entry name" value="Rng_hydr_dOase-A"/>
</dbReference>
<protein>
    <submittedName>
        <fullName evidence="8">(2Fe-2S)-binding protein</fullName>
    </submittedName>
</protein>
<feature type="domain" description="Rieske" evidence="7">
    <location>
        <begin position="37"/>
        <end position="147"/>
    </location>
</feature>
<dbReference type="SUPFAM" id="SSF50022">
    <property type="entry name" value="ISP domain"/>
    <property type="match status" value="1"/>
</dbReference>
<keyword evidence="2" id="KW-0001">2Fe-2S</keyword>
<dbReference type="GO" id="GO:0016491">
    <property type="term" value="F:oxidoreductase activity"/>
    <property type="evidence" value="ECO:0007669"/>
    <property type="project" value="UniProtKB-KW"/>
</dbReference>
<dbReference type="PANTHER" id="PTHR43756:SF5">
    <property type="entry name" value="CHOLINE MONOOXYGENASE, CHLOROPLASTIC"/>
    <property type="match status" value="1"/>
</dbReference>
<comment type="cofactor">
    <cofactor evidence="1">
        <name>Fe cation</name>
        <dbReference type="ChEBI" id="CHEBI:24875"/>
    </cofactor>
</comment>
<dbReference type="PANTHER" id="PTHR43756">
    <property type="entry name" value="CHOLINE MONOOXYGENASE, CHLOROPLASTIC"/>
    <property type="match status" value="1"/>
</dbReference>
<keyword evidence="9" id="KW-1185">Reference proteome</keyword>
<keyword evidence="5" id="KW-0408">Iron</keyword>
<gene>
    <name evidence="8" type="ORF">LK12_15760</name>
</gene>
<sequence length="451" mass="51236">MASVPHRIENPELIPAQRYYDPHFFELEKEHLWPHVWQMACRLEEIPNTGDYVEYTILDKSVIIVNTKAGVKAFHNACRHRGVKLVESPGNCGKKGFICPFHGWRWDEHGECTFVFGKEIFNPDLLDQDEIGLAPCRVETWAGCAFINFDDDASSLLESLGPVAETLNARNVDKLKMEWWYGTILPVNWKLAMEAFMEGYHVMRTHPQLHDLAPMSAYGQDVGSMPKRNLDSKQMVATMADFYARLSSGMAGMVHETEVAVMDKLRDMDVPEDPMAALGAFIAKAQEEITRDGLARGAPMFDIPSVNKSHPFHDVEFMFPHFFLLPSFAAMSSYRIRPISPESCKFEIWSLVLRPEGEEYDTPKAPTMLDYDSKEFPEIPMQDYSNLPRQQEGLHAGGFDYMRLSREQEGMISNYQRLIDGYIAGLNTETLTKAQNVVNSGYNAPVLDIGF</sequence>
<keyword evidence="6" id="KW-0411">Iron-sulfur</keyword>
<dbReference type="GO" id="GO:0005506">
    <property type="term" value="F:iron ion binding"/>
    <property type="evidence" value="ECO:0007669"/>
    <property type="project" value="InterPro"/>
</dbReference>
<accession>A0A0B1ZMM0</accession>
<dbReference type="PRINTS" id="PR00090">
    <property type="entry name" value="RNGDIOXGNASE"/>
</dbReference>
<dbReference type="SUPFAM" id="SSF55961">
    <property type="entry name" value="Bet v1-like"/>
    <property type="match status" value="1"/>
</dbReference>
<dbReference type="InterPro" id="IPR017941">
    <property type="entry name" value="Rieske_2Fe-2S"/>
</dbReference>
<dbReference type="Gene3D" id="2.102.10.10">
    <property type="entry name" value="Rieske [2Fe-2S] iron-sulphur domain"/>
    <property type="match status" value="1"/>
</dbReference>
<evidence type="ECO:0000256" key="4">
    <source>
        <dbReference type="ARBA" id="ARBA00023002"/>
    </source>
</evidence>
<dbReference type="EMBL" id="JTDI01000005">
    <property type="protein sequence ID" value="KHK90428.1"/>
    <property type="molecule type" value="Genomic_DNA"/>
</dbReference>
<comment type="caution">
    <text evidence="8">The sequence shown here is derived from an EMBL/GenBank/DDBJ whole genome shotgun (WGS) entry which is preliminary data.</text>
</comment>
<dbReference type="Proteomes" id="UP000031057">
    <property type="component" value="Unassembled WGS sequence"/>
</dbReference>
<evidence type="ECO:0000256" key="5">
    <source>
        <dbReference type="ARBA" id="ARBA00023004"/>
    </source>
</evidence>